<protein>
    <submittedName>
        <fullName evidence="1">Uncharacterized protein</fullName>
    </submittedName>
</protein>
<keyword evidence="2" id="KW-1185">Reference proteome</keyword>
<accession>A0ACB9S765</accession>
<evidence type="ECO:0000313" key="2">
    <source>
        <dbReference type="Proteomes" id="UP001057402"/>
    </source>
</evidence>
<reference evidence="2" key="1">
    <citation type="journal article" date="2023" name="Front. Plant Sci.">
        <title>Chromosomal-level genome assembly of Melastoma candidum provides insights into trichome evolution.</title>
        <authorList>
            <person name="Zhong Y."/>
            <person name="Wu W."/>
            <person name="Sun C."/>
            <person name="Zou P."/>
            <person name="Liu Y."/>
            <person name="Dai S."/>
            <person name="Zhou R."/>
        </authorList>
    </citation>
    <scope>NUCLEOTIDE SEQUENCE [LARGE SCALE GENOMIC DNA]</scope>
</reference>
<proteinExistence type="predicted"/>
<dbReference type="EMBL" id="CM042881">
    <property type="protein sequence ID" value="KAI4387133.1"/>
    <property type="molecule type" value="Genomic_DNA"/>
</dbReference>
<sequence>MYVKCGYLESARSVFERMPEKDVVSWTSMVGCFAKHGFLGLAHECFREMPNKNAVSWNTLISRHIQNGHDLLGQGGLSAKAIQLIGLMPMRPDRYGEHC</sequence>
<evidence type="ECO:0000313" key="1">
    <source>
        <dbReference type="EMBL" id="KAI4387133.1"/>
    </source>
</evidence>
<organism evidence="1 2">
    <name type="scientific">Melastoma candidum</name>
    <dbReference type="NCBI Taxonomy" id="119954"/>
    <lineage>
        <taxon>Eukaryota</taxon>
        <taxon>Viridiplantae</taxon>
        <taxon>Streptophyta</taxon>
        <taxon>Embryophyta</taxon>
        <taxon>Tracheophyta</taxon>
        <taxon>Spermatophyta</taxon>
        <taxon>Magnoliopsida</taxon>
        <taxon>eudicotyledons</taxon>
        <taxon>Gunneridae</taxon>
        <taxon>Pentapetalae</taxon>
        <taxon>rosids</taxon>
        <taxon>malvids</taxon>
        <taxon>Myrtales</taxon>
        <taxon>Melastomataceae</taxon>
        <taxon>Melastomatoideae</taxon>
        <taxon>Melastomateae</taxon>
        <taxon>Melastoma</taxon>
    </lineage>
</organism>
<gene>
    <name evidence="1" type="ORF">MLD38_004986</name>
</gene>
<dbReference type="Proteomes" id="UP001057402">
    <property type="component" value="Chromosome 2"/>
</dbReference>
<comment type="caution">
    <text evidence="1">The sequence shown here is derived from an EMBL/GenBank/DDBJ whole genome shotgun (WGS) entry which is preliminary data.</text>
</comment>
<name>A0ACB9S765_9MYRT</name>